<reference evidence="1 2" key="1">
    <citation type="submission" date="2019-02" db="EMBL/GenBank/DDBJ databases">
        <title>Deep-cultivation of Planctomycetes and their phenomic and genomic characterization uncovers novel biology.</title>
        <authorList>
            <person name="Wiegand S."/>
            <person name="Jogler M."/>
            <person name="Boedeker C."/>
            <person name="Pinto D."/>
            <person name="Vollmers J."/>
            <person name="Rivas-Marin E."/>
            <person name="Kohn T."/>
            <person name="Peeters S.H."/>
            <person name="Heuer A."/>
            <person name="Rast P."/>
            <person name="Oberbeckmann S."/>
            <person name="Bunk B."/>
            <person name="Jeske O."/>
            <person name="Meyerdierks A."/>
            <person name="Storesund J.E."/>
            <person name="Kallscheuer N."/>
            <person name="Luecker S."/>
            <person name="Lage O.M."/>
            <person name="Pohl T."/>
            <person name="Merkel B.J."/>
            <person name="Hornburger P."/>
            <person name="Mueller R.-W."/>
            <person name="Bruemmer F."/>
            <person name="Labrenz M."/>
            <person name="Spormann A.M."/>
            <person name="Op den Camp H."/>
            <person name="Overmann J."/>
            <person name="Amann R."/>
            <person name="Jetten M.S.M."/>
            <person name="Mascher T."/>
            <person name="Medema M.H."/>
            <person name="Devos D.P."/>
            <person name="Kaster A.-K."/>
            <person name="Ovreas L."/>
            <person name="Rohde M."/>
            <person name="Galperin M.Y."/>
            <person name="Jogler C."/>
        </authorList>
    </citation>
    <scope>NUCLEOTIDE SEQUENCE [LARGE SCALE GENOMIC DNA]</scope>
    <source>
        <strain evidence="1 2">Pla85_3_4</strain>
    </source>
</reference>
<evidence type="ECO:0000313" key="1">
    <source>
        <dbReference type="EMBL" id="QDU96486.1"/>
    </source>
</evidence>
<sequence>MSQTPAELFECGVRDYFRDFGHRQAREAPHQTWLTICVSKYINPQLIVAELQAPCHDVGVFGGMDPSKGALNFDFAITRAEMDLRTWKTRTPGWRSGVSTCMQTLTTLNNVAVLAELKIAKSTSTKTASLAKDLHKLTGAVRFLESQGCHAFPDCYFVILDPERVLDIVRATKIVQDDWPVDKPFPKLLVGP</sequence>
<proteinExistence type="predicted"/>
<gene>
    <name evidence="1" type="ORF">Pla8534_43070</name>
</gene>
<protein>
    <submittedName>
        <fullName evidence="1">Uncharacterized protein</fullName>
    </submittedName>
</protein>
<dbReference type="KEGG" id="lcre:Pla8534_43070"/>
<evidence type="ECO:0000313" key="2">
    <source>
        <dbReference type="Proteomes" id="UP000317648"/>
    </source>
</evidence>
<accession>A0A518DXB4</accession>
<name>A0A518DXB4_9BACT</name>
<dbReference type="EMBL" id="CP036433">
    <property type="protein sequence ID" value="QDU96486.1"/>
    <property type="molecule type" value="Genomic_DNA"/>
</dbReference>
<dbReference type="RefSeq" id="WP_145055112.1">
    <property type="nucleotide sequence ID" value="NZ_CP036433.1"/>
</dbReference>
<keyword evidence="2" id="KW-1185">Reference proteome</keyword>
<organism evidence="1 2">
    <name type="scientific">Lignipirellula cremea</name>
    <dbReference type="NCBI Taxonomy" id="2528010"/>
    <lineage>
        <taxon>Bacteria</taxon>
        <taxon>Pseudomonadati</taxon>
        <taxon>Planctomycetota</taxon>
        <taxon>Planctomycetia</taxon>
        <taxon>Pirellulales</taxon>
        <taxon>Pirellulaceae</taxon>
        <taxon>Lignipirellula</taxon>
    </lineage>
</organism>
<dbReference type="AlphaFoldDB" id="A0A518DXB4"/>
<dbReference type="Proteomes" id="UP000317648">
    <property type="component" value="Chromosome"/>
</dbReference>